<dbReference type="SMART" id="SM00389">
    <property type="entry name" value="HOX"/>
    <property type="match status" value="1"/>
</dbReference>
<dbReference type="EMBL" id="CAJOBQ010001600">
    <property type="protein sequence ID" value="CAF4500856.1"/>
    <property type="molecule type" value="Genomic_DNA"/>
</dbReference>
<dbReference type="SUPFAM" id="SSF57716">
    <property type="entry name" value="Glucocorticoid receptor-like (DNA-binding domain)"/>
    <property type="match status" value="1"/>
</dbReference>
<feature type="domain" description="LIM zinc-binding" evidence="13">
    <location>
        <begin position="88"/>
        <end position="150"/>
    </location>
</feature>
<dbReference type="PROSITE" id="PS50071">
    <property type="entry name" value="HOMEOBOX_2"/>
    <property type="match status" value="1"/>
</dbReference>
<evidence type="ECO:0000256" key="5">
    <source>
        <dbReference type="ARBA" id="ARBA00023038"/>
    </source>
</evidence>
<evidence type="ECO:0000313" key="15">
    <source>
        <dbReference type="EMBL" id="CAF4500856.1"/>
    </source>
</evidence>
<dbReference type="InterPro" id="IPR050453">
    <property type="entry name" value="LIM_Homeobox_TF"/>
</dbReference>
<evidence type="ECO:0000256" key="2">
    <source>
        <dbReference type="ARBA" id="ARBA00022723"/>
    </source>
</evidence>
<dbReference type="AlphaFoldDB" id="A0A820VIR1"/>
<keyword evidence="4 10" id="KW-0862">Zinc</keyword>
<gene>
    <name evidence="15" type="ORF">TSG867_LOCUS21076</name>
</gene>
<dbReference type="Gene3D" id="1.10.10.60">
    <property type="entry name" value="Homeodomain-like"/>
    <property type="match status" value="1"/>
</dbReference>
<evidence type="ECO:0000256" key="10">
    <source>
        <dbReference type="PROSITE-ProRule" id="PRU00125"/>
    </source>
</evidence>
<dbReference type="Pfam" id="PF00046">
    <property type="entry name" value="Homeodomain"/>
    <property type="match status" value="1"/>
</dbReference>
<dbReference type="Pfam" id="PF00412">
    <property type="entry name" value="LIM"/>
    <property type="match status" value="2"/>
</dbReference>
<keyword evidence="5 10" id="KW-0440">LIM domain</keyword>
<dbReference type="InterPro" id="IPR009057">
    <property type="entry name" value="Homeodomain-like_sf"/>
</dbReference>
<feature type="transmembrane region" description="Helical" evidence="12">
    <location>
        <begin position="533"/>
        <end position="559"/>
    </location>
</feature>
<dbReference type="PROSITE" id="PS50023">
    <property type="entry name" value="LIM_DOMAIN_2"/>
    <property type="match status" value="2"/>
</dbReference>
<evidence type="ECO:0000256" key="8">
    <source>
        <dbReference type="ARBA" id="ARBA00023242"/>
    </source>
</evidence>
<evidence type="ECO:0000256" key="3">
    <source>
        <dbReference type="ARBA" id="ARBA00022737"/>
    </source>
</evidence>
<evidence type="ECO:0000256" key="1">
    <source>
        <dbReference type="ARBA" id="ARBA00004123"/>
    </source>
</evidence>
<feature type="transmembrane region" description="Helical" evidence="12">
    <location>
        <begin position="474"/>
        <end position="496"/>
    </location>
</feature>
<keyword evidence="3" id="KW-0677">Repeat</keyword>
<dbReference type="SMART" id="SM00132">
    <property type="entry name" value="LIM"/>
    <property type="match status" value="2"/>
</dbReference>
<evidence type="ECO:0000256" key="9">
    <source>
        <dbReference type="PROSITE-ProRule" id="PRU00108"/>
    </source>
</evidence>
<feature type="DNA-binding region" description="Homeobox" evidence="9">
    <location>
        <begin position="160"/>
        <end position="219"/>
    </location>
</feature>
<protein>
    <submittedName>
        <fullName evidence="15">Uncharacterized protein</fullName>
    </submittedName>
</protein>
<dbReference type="SUPFAM" id="SSF46689">
    <property type="entry name" value="Homeodomain-like"/>
    <property type="match status" value="1"/>
</dbReference>
<feature type="domain" description="Homeobox" evidence="14">
    <location>
        <begin position="158"/>
        <end position="218"/>
    </location>
</feature>
<dbReference type="FunFam" id="1.10.10.60:FF:000027">
    <property type="entry name" value="LIM/homeobox protein Lhx9"/>
    <property type="match status" value="1"/>
</dbReference>
<comment type="caution">
    <text evidence="15">The sequence shown here is derived from an EMBL/GenBank/DDBJ whole genome shotgun (WGS) entry which is preliminary data.</text>
</comment>
<dbReference type="InterPro" id="IPR001356">
    <property type="entry name" value="HD"/>
</dbReference>
<dbReference type="GO" id="GO:0005634">
    <property type="term" value="C:nucleus"/>
    <property type="evidence" value="ECO:0007669"/>
    <property type="project" value="UniProtKB-SubCell"/>
</dbReference>
<evidence type="ECO:0000259" key="14">
    <source>
        <dbReference type="PROSITE" id="PS50071"/>
    </source>
</evidence>
<keyword evidence="12" id="KW-1133">Transmembrane helix</keyword>
<keyword evidence="12" id="KW-0812">Transmembrane</keyword>
<feature type="domain" description="LIM zinc-binding" evidence="13">
    <location>
        <begin position="27"/>
        <end position="87"/>
    </location>
</feature>
<evidence type="ECO:0000256" key="7">
    <source>
        <dbReference type="ARBA" id="ARBA00023155"/>
    </source>
</evidence>
<evidence type="ECO:0000256" key="6">
    <source>
        <dbReference type="ARBA" id="ARBA00023125"/>
    </source>
</evidence>
<dbReference type="Gene3D" id="2.10.110.10">
    <property type="entry name" value="Cysteine Rich Protein"/>
    <property type="match status" value="2"/>
</dbReference>
<evidence type="ECO:0000259" key="13">
    <source>
        <dbReference type="PROSITE" id="PS50023"/>
    </source>
</evidence>
<name>A0A820VIR1_9BILA</name>
<accession>A0A820VIR1</accession>
<dbReference type="GO" id="GO:0030182">
    <property type="term" value="P:neuron differentiation"/>
    <property type="evidence" value="ECO:0007669"/>
    <property type="project" value="TreeGrafter"/>
</dbReference>
<reference evidence="15" key="1">
    <citation type="submission" date="2021-02" db="EMBL/GenBank/DDBJ databases">
        <authorList>
            <person name="Nowell W R."/>
        </authorList>
    </citation>
    <scope>NUCLEOTIDE SEQUENCE</scope>
</reference>
<dbReference type="GO" id="GO:0000977">
    <property type="term" value="F:RNA polymerase II transcription regulatory region sequence-specific DNA binding"/>
    <property type="evidence" value="ECO:0007669"/>
    <property type="project" value="TreeGrafter"/>
</dbReference>
<evidence type="ECO:0000313" key="16">
    <source>
        <dbReference type="Proteomes" id="UP000663862"/>
    </source>
</evidence>
<dbReference type="CDD" id="cd00086">
    <property type="entry name" value="homeodomain"/>
    <property type="match status" value="1"/>
</dbReference>
<dbReference type="GO" id="GO:0046872">
    <property type="term" value="F:metal ion binding"/>
    <property type="evidence" value="ECO:0007669"/>
    <property type="project" value="UniProtKB-KW"/>
</dbReference>
<evidence type="ECO:0000256" key="12">
    <source>
        <dbReference type="SAM" id="Phobius"/>
    </source>
</evidence>
<evidence type="ECO:0000256" key="11">
    <source>
        <dbReference type="RuleBase" id="RU000682"/>
    </source>
</evidence>
<evidence type="ECO:0000256" key="4">
    <source>
        <dbReference type="ARBA" id="ARBA00022833"/>
    </source>
</evidence>
<dbReference type="PROSITE" id="PS00478">
    <property type="entry name" value="LIM_DOMAIN_1"/>
    <property type="match status" value="2"/>
</dbReference>
<keyword evidence="8 9" id="KW-0539">Nucleus</keyword>
<keyword evidence="2 10" id="KW-0479">Metal-binding</keyword>
<keyword evidence="6 9" id="KW-0238">DNA-binding</keyword>
<dbReference type="GO" id="GO:0000981">
    <property type="term" value="F:DNA-binding transcription factor activity, RNA polymerase II-specific"/>
    <property type="evidence" value="ECO:0007669"/>
    <property type="project" value="TreeGrafter"/>
</dbReference>
<organism evidence="15 16">
    <name type="scientific">Rotaria socialis</name>
    <dbReference type="NCBI Taxonomy" id="392032"/>
    <lineage>
        <taxon>Eukaryota</taxon>
        <taxon>Metazoa</taxon>
        <taxon>Spiralia</taxon>
        <taxon>Gnathifera</taxon>
        <taxon>Rotifera</taxon>
        <taxon>Eurotatoria</taxon>
        <taxon>Bdelloidea</taxon>
        <taxon>Philodinida</taxon>
        <taxon>Philodinidae</taxon>
        <taxon>Rotaria</taxon>
    </lineage>
</organism>
<comment type="subcellular location">
    <subcellularLocation>
        <location evidence="1 9 11">Nucleus</location>
    </subcellularLocation>
</comment>
<keyword evidence="7 9" id="KW-0371">Homeobox</keyword>
<dbReference type="Proteomes" id="UP000663862">
    <property type="component" value="Unassembled WGS sequence"/>
</dbReference>
<keyword evidence="12" id="KW-0472">Membrane</keyword>
<dbReference type="PANTHER" id="PTHR24208:SF127">
    <property type="entry name" value="LIM_HOMEOBOX PROTEIN AWH"/>
    <property type="match status" value="1"/>
</dbReference>
<dbReference type="InterPro" id="IPR001781">
    <property type="entry name" value="Znf_LIM"/>
</dbReference>
<sequence>MDDECRTKLTHAASWNESVYKDDVDYFLCSACKIIINDEFYLRVGSKIYHESCLQCAICHIALDEKSTCFLRGVHILCQQDYYKYIINKCSKCNRFIYPHDWVRRACEHTYHLTCFACYKCGRQLSTGEEYAWENNSILCKIHVIEGSKEKYDANKQSETKRIRTAFSLEQLKILQDNFKVDPNPDGQDLRWIAQFTGLSKRVTQIWFQNTRARQKKNVFFLLNHSTKRAHRKENKKKAKEISQDPKLVDLVWKIAKRSVNLSSILIAAAGLITKWLLIQPIHNELVYKYRTNQSLYFVPYAFLSSEHYLYLSFLDGYDGMPMLVDFLSHVDRKFAAFVFAVCADELLNIMQSTVYGSAKEVLTLSFATIYDWLDYSISIITQGMCEPDFYPTDDHRFSTRVISVYTSVSLLLYQVVIQLCAKVFPQLTAIEDSFQLLADLFSSMFFPQPENNDGESVSPSTSNFPVPHLIGPYTAAVFLTLTLIVIQSLILLANVRRNSIQSYRGDDTEIPRRHRSEYVSYAVRNFHFAAHFIGYFIWGFILIAVFSLIICIALDGFITYESVPLVDKTLKLTMPSLLFIFFKKKTIDLPTNEKYQIKPNSQSRYTRKWKLAVFLIRNPILFFFRKAYLNQLNMNEIRYINDDDQDSSKRRLSVYTRRMPIALSSIVSDDYMKSFEMYQF</sequence>
<dbReference type="PANTHER" id="PTHR24208">
    <property type="entry name" value="LIM/HOMEOBOX PROTEIN LHX"/>
    <property type="match status" value="1"/>
</dbReference>
<proteinExistence type="predicted"/>